<evidence type="ECO:0000256" key="10">
    <source>
        <dbReference type="ARBA" id="ARBA00023212"/>
    </source>
</evidence>
<dbReference type="GO" id="GO:0000278">
    <property type="term" value="P:mitotic cell cycle"/>
    <property type="evidence" value="ECO:0007669"/>
    <property type="project" value="TreeGrafter"/>
</dbReference>
<gene>
    <name evidence="15" type="ORF">MNEG_8269</name>
</gene>
<evidence type="ECO:0000256" key="6">
    <source>
        <dbReference type="ARBA" id="ARBA00022618"/>
    </source>
</evidence>
<evidence type="ECO:0000256" key="13">
    <source>
        <dbReference type="ARBA" id="ARBA00029651"/>
    </source>
</evidence>
<dbReference type="PANTHER" id="PTHR32017">
    <property type="entry name" value="SPINDLE AND KINETOCHORE-ASSOCIATED PROTEIN 2"/>
    <property type="match status" value="1"/>
</dbReference>
<name>A0A0D2N064_9CHLO</name>
<keyword evidence="16" id="KW-1185">Reference proteome</keyword>
<dbReference type="GeneID" id="25741145"/>
<accession>A0A0D2N064</accession>
<dbReference type="GO" id="GO:0000940">
    <property type="term" value="C:outer kinetochore"/>
    <property type="evidence" value="ECO:0007669"/>
    <property type="project" value="InterPro"/>
</dbReference>
<evidence type="ECO:0000256" key="4">
    <source>
        <dbReference type="ARBA" id="ARBA00022454"/>
    </source>
</evidence>
<dbReference type="OrthoDB" id="193920at2759"/>
<organism evidence="15 16">
    <name type="scientific">Monoraphidium neglectum</name>
    <dbReference type="NCBI Taxonomy" id="145388"/>
    <lineage>
        <taxon>Eukaryota</taxon>
        <taxon>Viridiplantae</taxon>
        <taxon>Chlorophyta</taxon>
        <taxon>core chlorophytes</taxon>
        <taxon>Chlorophyceae</taxon>
        <taxon>CS clade</taxon>
        <taxon>Sphaeropleales</taxon>
        <taxon>Selenastraceae</taxon>
        <taxon>Monoraphidium</taxon>
    </lineage>
</organism>
<evidence type="ECO:0000313" key="15">
    <source>
        <dbReference type="EMBL" id="KIY99690.1"/>
    </source>
</evidence>
<feature type="domain" description="Ska2 N-terminal" evidence="14">
    <location>
        <begin position="15"/>
        <end position="110"/>
    </location>
</feature>
<dbReference type="RefSeq" id="XP_013898710.1">
    <property type="nucleotide sequence ID" value="XM_014043256.1"/>
</dbReference>
<evidence type="ECO:0000256" key="5">
    <source>
        <dbReference type="ARBA" id="ARBA00022490"/>
    </source>
</evidence>
<dbReference type="EMBL" id="KK101771">
    <property type="protein sequence ID" value="KIY99690.1"/>
    <property type="molecule type" value="Genomic_DNA"/>
</dbReference>
<keyword evidence="8" id="KW-0498">Mitosis</keyword>
<protein>
    <recommendedName>
        <fullName evidence="13">Protein FAM33A</fullName>
    </recommendedName>
</protein>
<evidence type="ECO:0000256" key="1">
    <source>
        <dbReference type="ARBA" id="ARBA00004186"/>
    </source>
</evidence>
<evidence type="ECO:0000256" key="3">
    <source>
        <dbReference type="ARBA" id="ARBA00010684"/>
    </source>
</evidence>
<evidence type="ECO:0000256" key="12">
    <source>
        <dbReference type="ARBA" id="ARBA00023328"/>
    </source>
</evidence>
<reference evidence="15 16" key="1">
    <citation type="journal article" date="2013" name="BMC Genomics">
        <title>Reconstruction of the lipid metabolism for the microalga Monoraphidium neglectum from its genome sequence reveals characteristics suitable for biofuel production.</title>
        <authorList>
            <person name="Bogen C."/>
            <person name="Al-Dilaimi A."/>
            <person name="Albersmeier A."/>
            <person name="Wichmann J."/>
            <person name="Grundmann M."/>
            <person name="Rupp O."/>
            <person name="Lauersen K.J."/>
            <person name="Blifernez-Klassen O."/>
            <person name="Kalinowski J."/>
            <person name="Goesmann A."/>
            <person name="Mussgnug J.H."/>
            <person name="Kruse O."/>
        </authorList>
    </citation>
    <scope>NUCLEOTIDE SEQUENCE [LARGE SCALE GENOMIC DNA]</scope>
    <source>
        <strain evidence="15 16">SAG 48.87</strain>
    </source>
</reference>
<dbReference type="InterPro" id="IPR042091">
    <property type="entry name" value="Ska2_N"/>
</dbReference>
<keyword evidence="10" id="KW-0206">Cytoskeleton</keyword>
<comment type="subcellular location">
    <subcellularLocation>
        <location evidence="2">Chromosome</location>
        <location evidence="2">Centromere</location>
        <location evidence="2">Kinetochore</location>
    </subcellularLocation>
    <subcellularLocation>
        <location evidence="1">Cytoplasm</location>
        <location evidence="1">Cytoskeleton</location>
        <location evidence="1">Spindle</location>
    </subcellularLocation>
</comment>
<keyword evidence="4" id="KW-0158">Chromosome</keyword>
<keyword evidence="7" id="KW-0493">Microtubule</keyword>
<dbReference type="KEGG" id="mng:MNEG_8269"/>
<evidence type="ECO:0000256" key="7">
    <source>
        <dbReference type="ARBA" id="ARBA00022701"/>
    </source>
</evidence>
<keyword evidence="6" id="KW-0132">Cell division</keyword>
<proteinExistence type="inferred from homology"/>
<dbReference type="PANTHER" id="PTHR32017:SF3">
    <property type="entry name" value="SPINDLE AND KINETOCHORE-ASSOCIATED PROTEIN 2"/>
    <property type="match status" value="1"/>
</dbReference>
<evidence type="ECO:0000256" key="2">
    <source>
        <dbReference type="ARBA" id="ARBA00004629"/>
    </source>
</evidence>
<dbReference type="AlphaFoldDB" id="A0A0D2N064"/>
<dbReference type="Gene3D" id="6.10.250.1380">
    <property type="match status" value="1"/>
</dbReference>
<evidence type="ECO:0000256" key="8">
    <source>
        <dbReference type="ARBA" id="ARBA00022776"/>
    </source>
</evidence>
<keyword evidence="9" id="KW-0995">Kinetochore</keyword>
<keyword evidence="12" id="KW-0137">Centromere</keyword>
<keyword evidence="11" id="KW-0131">Cell cycle</keyword>
<evidence type="ECO:0000256" key="11">
    <source>
        <dbReference type="ARBA" id="ARBA00023306"/>
    </source>
</evidence>
<comment type="similarity">
    <text evidence="3">Belongs to the SKA2 family.</text>
</comment>
<evidence type="ECO:0000313" key="16">
    <source>
        <dbReference type="Proteomes" id="UP000054498"/>
    </source>
</evidence>
<evidence type="ECO:0000256" key="9">
    <source>
        <dbReference type="ARBA" id="ARBA00022838"/>
    </source>
</evidence>
<dbReference type="GO" id="GO:0008017">
    <property type="term" value="F:microtubule binding"/>
    <property type="evidence" value="ECO:0007669"/>
    <property type="project" value="InterPro"/>
</dbReference>
<dbReference type="STRING" id="145388.A0A0D2N064"/>
<dbReference type="Pfam" id="PF16740">
    <property type="entry name" value="SKA2"/>
    <property type="match status" value="1"/>
</dbReference>
<evidence type="ECO:0000259" key="14">
    <source>
        <dbReference type="Pfam" id="PF16740"/>
    </source>
</evidence>
<dbReference type="InterPro" id="IPR026762">
    <property type="entry name" value="Ska2"/>
</dbReference>
<dbReference type="GO" id="GO:0007059">
    <property type="term" value="P:chromosome segregation"/>
    <property type="evidence" value="ECO:0007669"/>
    <property type="project" value="InterPro"/>
</dbReference>
<sequence>MQLSAGSSDLAVAGEDLIGLLERSGTTLAQVARRLEEEFADRFSDVGVNPLAIIKRIRRLERDLPELKEQCQALITTKQELTDSARQLLHSNRDQLQALNARSGAPQHDDAAVVGAFDSAIGEWDSQMRRARENAGGGGLAYTTQALNLALARSNLQ</sequence>
<keyword evidence="5" id="KW-0963">Cytoplasm</keyword>
<dbReference type="Proteomes" id="UP000054498">
    <property type="component" value="Unassembled WGS sequence"/>
</dbReference>
<dbReference type="GO" id="GO:0051301">
    <property type="term" value="P:cell division"/>
    <property type="evidence" value="ECO:0007669"/>
    <property type="project" value="UniProtKB-KW"/>
</dbReference>
<dbReference type="GO" id="GO:0005876">
    <property type="term" value="C:spindle microtubule"/>
    <property type="evidence" value="ECO:0007669"/>
    <property type="project" value="InterPro"/>
</dbReference>